<evidence type="ECO:0000256" key="2">
    <source>
        <dbReference type="ARBA" id="ARBA00022723"/>
    </source>
</evidence>
<evidence type="ECO:0000259" key="9">
    <source>
        <dbReference type="PROSITE" id="PS50016"/>
    </source>
</evidence>
<feature type="region of interest" description="Disordered" evidence="8">
    <location>
        <begin position="1"/>
        <end position="99"/>
    </location>
</feature>
<feature type="region of interest" description="Disordered" evidence="8">
    <location>
        <begin position="1076"/>
        <end position="1211"/>
    </location>
</feature>
<feature type="coiled-coil region" evidence="7">
    <location>
        <begin position="242"/>
        <end position="275"/>
    </location>
</feature>
<feature type="compositionally biased region" description="Acidic residues" evidence="8">
    <location>
        <begin position="747"/>
        <end position="764"/>
    </location>
</feature>
<dbReference type="InterPro" id="IPR019787">
    <property type="entry name" value="Znf_PHD-finger"/>
</dbReference>
<feature type="region of interest" description="Disordered" evidence="8">
    <location>
        <begin position="922"/>
        <end position="1000"/>
    </location>
</feature>
<feature type="region of interest" description="Disordered" evidence="8">
    <location>
        <begin position="725"/>
        <end position="772"/>
    </location>
</feature>
<feature type="compositionally biased region" description="Acidic residues" evidence="8">
    <location>
        <begin position="1129"/>
        <end position="1171"/>
    </location>
</feature>
<dbReference type="InterPro" id="IPR028941">
    <property type="entry name" value="WHIM2_dom"/>
</dbReference>
<comment type="subcellular location">
    <subcellularLocation>
        <location evidence="1">Nucleus</location>
    </subcellularLocation>
</comment>
<dbReference type="InterPro" id="IPR019786">
    <property type="entry name" value="Zinc_finger_PHD-type_CS"/>
</dbReference>
<dbReference type="InParanoid" id="A0A0V0QQQ3"/>
<dbReference type="InterPro" id="IPR013083">
    <property type="entry name" value="Znf_RING/FYVE/PHD"/>
</dbReference>
<sequence length="1329" mass="159649">MSETQDKKDNPEINEQEPPIVKKIKQDNQNHKIVTNQNEECKKENSDKNIIEINSESEENDKKNKENNKQEKNENKEKKNDSKTNQKSQNKSQKSSHKKQIQTNLMFMPQYLQDPQQQYLLQQQQLQLMYGQQQYSQLSQIPYPILPQIYQQQFAQQQQFTQQQQQQQKQQQQQQNQNQQQKQDNIPQIQLKGVYKKEYHTRKCSACKKLDSVLGCSKCQKAYHLHCVGIKSEEEIPQKFYCDKCQQEREKTLQLKEKEKKKRQKERELEQQILQFQVSQQLNLQKIQKQIPMVINITLFIVKQIYYMFKQQLLKQSAFTSNDRISKLKKQKDKKQEEYNIKFEQFSKDYPQFVENKKIKFPIDDMLLTLNSDLFPNHQNTNSKPEFKQYSYIEPKYLSDILLIWNFFKTFQINLGEIKLDIEEIYLTLTWQDEKPLELINKMHIELLNFYLDDLFEKKKIDYKEIQEIPFYQLIRYLQDSNELDPCLSYTWTEYIYNMQFFPDFLDIILVFLISCVQETESFRKLMQENQDNLVELIKEKNDLHQEIRKEDTEIKQMKLDLQIQEKGINEKSNQVQDTEQLSRQESLKISKELDKEKKEFAKKQRQYEKLENEIENKKERVEQLQQEIPFYLNNVVNLGKDAEKQQYWFFANDDCKIYVQPNLIENNSEMYVIDTKEDINQLRSSLNKYGVREKNLLKNIDYLIDNKHMFFTYHMEDRMKSKDEIKRKKEEEKNKDNKEEKKSEEVLEVEAIELDNEEQQDEEETRKKEELEKQKQIKISNILSYNDEMQNITQFYQQNKRQTRGQVKMKQQQETQELSLELVRDIVFYTEQLFTTYLEKKSSRWETYENRQKIKQKLRAKGNLSVKTIAEVLKSLSEGFSLSQMLSLDDNAEISETEQNENINIQNSSNNNSSNIKKKINKKQIDSDNNMEDEQESSEEQMFQAQKNKNQEKEKAQQNHELSINKENEQNEKEEEKKEQQNDSKMESEDEQEKLFQQEEEEYKNSLLYQLESNPNLKTKKVPLRIWTTATSETIKLYWDEYEENNLVQIYIKTFIFCKLVSLYVERKMEKLQKQEQNQNNQYPTQQYQQQQQQYQQPEKKTRARNNQNKSNLAINTRQKQKKNYYEGDSDDFDDFEEEEIEENDQQSEESQIDSEIEQEEEALDLEEENSQNSKINQNYSSNNNNNDSLNSDSQEDDDESQSGSKKLIKKRLQKIKDKKSYKKTYNTDEAMKSKQNKIKQLLHSKNTSHLSKNRHAVNQNQWDDKCKKCGDYGDVICCNTCTSVYHLKCLKLKEVPQGKWSCMDCLNKLAIKQASTRSTRSQNKPIY</sequence>
<dbReference type="GO" id="GO:0005634">
    <property type="term" value="C:nucleus"/>
    <property type="evidence" value="ECO:0007669"/>
    <property type="project" value="UniProtKB-SubCell"/>
</dbReference>
<evidence type="ECO:0000313" key="12">
    <source>
        <dbReference type="Proteomes" id="UP000054937"/>
    </source>
</evidence>
<evidence type="ECO:0000256" key="1">
    <source>
        <dbReference type="ARBA" id="ARBA00004123"/>
    </source>
</evidence>
<accession>A0A0V0QQQ3</accession>
<proteinExistence type="predicted"/>
<evidence type="ECO:0000256" key="6">
    <source>
        <dbReference type="PROSITE-ProRule" id="PRU00146"/>
    </source>
</evidence>
<dbReference type="SMART" id="SM00249">
    <property type="entry name" value="PHD"/>
    <property type="match status" value="2"/>
</dbReference>
<dbReference type="InterPro" id="IPR059153">
    <property type="entry name" value="NSD_PHD-1st"/>
</dbReference>
<dbReference type="OrthoDB" id="336088at2759"/>
<dbReference type="InterPro" id="IPR018501">
    <property type="entry name" value="DDT_dom"/>
</dbReference>
<name>A0A0V0QQQ3_PSEPJ</name>
<feature type="compositionally biased region" description="Basic and acidic residues" evidence="8">
    <location>
        <begin position="1"/>
        <end position="11"/>
    </location>
</feature>
<evidence type="ECO:0000256" key="7">
    <source>
        <dbReference type="SAM" id="Coils"/>
    </source>
</evidence>
<dbReference type="PROSITE" id="PS01359">
    <property type="entry name" value="ZF_PHD_1"/>
    <property type="match status" value="2"/>
</dbReference>
<dbReference type="PANTHER" id="PTHR24102">
    <property type="entry name" value="PHD FINGER PROTEIN"/>
    <property type="match status" value="1"/>
</dbReference>
<dbReference type="PANTHER" id="PTHR24102:SF28">
    <property type="entry name" value="PHD-TYPE DOMAIN-CONTAINING PROTEIN"/>
    <property type="match status" value="1"/>
</dbReference>
<evidence type="ECO:0000256" key="4">
    <source>
        <dbReference type="ARBA" id="ARBA00022833"/>
    </source>
</evidence>
<dbReference type="PROSITE" id="PS50827">
    <property type="entry name" value="DDT"/>
    <property type="match status" value="1"/>
</dbReference>
<dbReference type="InterPro" id="IPR011011">
    <property type="entry name" value="Znf_FYVE_PHD"/>
</dbReference>
<feature type="domain" description="DDT" evidence="10">
    <location>
        <begin position="395"/>
        <end position="457"/>
    </location>
</feature>
<dbReference type="Gene3D" id="3.30.40.10">
    <property type="entry name" value="Zinc/RING finger domain, C3HC4 (zinc finger)"/>
    <property type="match status" value="2"/>
</dbReference>
<evidence type="ECO:0000256" key="3">
    <source>
        <dbReference type="ARBA" id="ARBA00022771"/>
    </source>
</evidence>
<evidence type="ECO:0000259" key="10">
    <source>
        <dbReference type="PROSITE" id="PS50827"/>
    </source>
</evidence>
<dbReference type="GO" id="GO:0008270">
    <property type="term" value="F:zinc ion binding"/>
    <property type="evidence" value="ECO:0007669"/>
    <property type="project" value="UniProtKB-KW"/>
</dbReference>
<feature type="domain" description="PHD-type" evidence="9">
    <location>
        <begin position="201"/>
        <end position="248"/>
    </location>
</feature>
<feature type="compositionally biased region" description="Low complexity" evidence="8">
    <location>
        <begin position="1076"/>
        <end position="1098"/>
    </location>
</feature>
<feature type="coiled-coil region" evidence="7">
    <location>
        <begin position="527"/>
        <end position="561"/>
    </location>
</feature>
<protein>
    <submittedName>
        <fullName evidence="11">Zinc finger, FYVE/PHD-type</fullName>
    </submittedName>
</protein>
<dbReference type="EMBL" id="LDAU01000119">
    <property type="protein sequence ID" value="KRX04344.1"/>
    <property type="molecule type" value="Genomic_DNA"/>
</dbReference>
<feature type="compositionally biased region" description="Basic and acidic residues" evidence="8">
    <location>
        <begin position="950"/>
        <end position="998"/>
    </location>
</feature>
<keyword evidence="12" id="KW-1185">Reference proteome</keyword>
<keyword evidence="2" id="KW-0479">Metal-binding</keyword>
<comment type="caution">
    <text evidence="11">The sequence shown here is derived from an EMBL/GenBank/DDBJ whole genome shotgun (WGS) entry which is preliminary data.</text>
</comment>
<dbReference type="Pfam" id="PF00628">
    <property type="entry name" value="PHD"/>
    <property type="match status" value="1"/>
</dbReference>
<feature type="compositionally biased region" description="Basic and acidic residues" evidence="8">
    <location>
        <begin position="725"/>
        <end position="746"/>
    </location>
</feature>
<keyword evidence="5" id="KW-0539">Nucleus</keyword>
<feature type="compositionally biased region" description="Basic and acidic residues" evidence="8">
    <location>
        <begin position="60"/>
        <end position="84"/>
    </location>
</feature>
<keyword evidence="4" id="KW-0862">Zinc</keyword>
<dbReference type="Proteomes" id="UP000054937">
    <property type="component" value="Unassembled WGS sequence"/>
</dbReference>
<dbReference type="PROSITE" id="PS50016">
    <property type="entry name" value="ZF_PHD_2"/>
    <property type="match status" value="2"/>
</dbReference>
<dbReference type="InterPro" id="IPR001965">
    <property type="entry name" value="Znf_PHD"/>
</dbReference>
<feature type="compositionally biased region" description="Polar residues" evidence="8">
    <location>
        <begin position="1106"/>
        <end position="1119"/>
    </location>
</feature>
<dbReference type="Pfam" id="PF15613">
    <property type="entry name" value="WSD"/>
    <property type="match status" value="1"/>
</dbReference>
<keyword evidence="3 6" id="KW-0863">Zinc-finger</keyword>
<feature type="compositionally biased region" description="Basic and acidic residues" evidence="8">
    <location>
        <begin position="39"/>
        <end position="50"/>
    </location>
</feature>
<evidence type="ECO:0000256" key="8">
    <source>
        <dbReference type="SAM" id="MobiDB-lite"/>
    </source>
</evidence>
<feature type="coiled-coil region" evidence="7">
    <location>
        <begin position="594"/>
        <end position="635"/>
    </location>
</feature>
<feature type="domain" description="PHD-type" evidence="9">
    <location>
        <begin position="1265"/>
        <end position="1310"/>
    </location>
</feature>
<reference evidence="11 12" key="1">
    <citation type="journal article" date="2015" name="Sci. Rep.">
        <title>Genome of the facultative scuticociliatosis pathogen Pseudocohnilembus persalinus provides insight into its virulence through horizontal gene transfer.</title>
        <authorList>
            <person name="Xiong J."/>
            <person name="Wang G."/>
            <person name="Cheng J."/>
            <person name="Tian M."/>
            <person name="Pan X."/>
            <person name="Warren A."/>
            <person name="Jiang C."/>
            <person name="Yuan D."/>
            <person name="Miao W."/>
        </authorList>
    </citation>
    <scope>NUCLEOTIDE SEQUENCE [LARGE SCALE GENOMIC DNA]</scope>
    <source>
        <strain evidence="11">36N120E</strain>
    </source>
</reference>
<evidence type="ECO:0000313" key="11">
    <source>
        <dbReference type="EMBL" id="KRX04344.1"/>
    </source>
</evidence>
<dbReference type="OMA" id="NICKDGG"/>
<feature type="compositionally biased region" description="Low complexity" evidence="8">
    <location>
        <begin position="1172"/>
        <end position="1194"/>
    </location>
</feature>
<feature type="compositionally biased region" description="Acidic residues" evidence="8">
    <location>
        <begin position="930"/>
        <end position="940"/>
    </location>
</feature>
<dbReference type="Pfam" id="PF23011">
    <property type="entry name" value="PHD-1st_NSD"/>
    <property type="match status" value="1"/>
</dbReference>
<keyword evidence="7" id="KW-0175">Coiled coil</keyword>
<evidence type="ECO:0000256" key="5">
    <source>
        <dbReference type="ARBA" id="ARBA00023242"/>
    </source>
</evidence>
<dbReference type="SUPFAM" id="SSF57903">
    <property type="entry name" value="FYVE/PHD zinc finger"/>
    <property type="match status" value="2"/>
</dbReference>
<gene>
    <name evidence="11" type="ORF">PPERSA_03584</name>
</gene>
<organism evidence="11 12">
    <name type="scientific">Pseudocohnilembus persalinus</name>
    <name type="common">Ciliate</name>
    <dbReference type="NCBI Taxonomy" id="266149"/>
    <lineage>
        <taxon>Eukaryota</taxon>
        <taxon>Sar</taxon>
        <taxon>Alveolata</taxon>
        <taxon>Ciliophora</taxon>
        <taxon>Intramacronucleata</taxon>
        <taxon>Oligohymenophorea</taxon>
        <taxon>Scuticociliatia</taxon>
        <taxon>Philasterida</taxon>
        <taxon>Pseudocohnilembidae</taxon>
        <taxon>Pseudocohnilembus</taxon>
    </lineage>
</organism>